<gene>
    <name evidence="1" type="ORF">SteCoe_38721</name>
</gene>
<organism evidence="1 2">
    <name type="scientific">Stentor coeruleus</name>
    <dbReference type="NCBI Taxonomy" id="5963"/>
    <lineage>
        <taxon>Eukaryota</taxon>
        <taxon>Sar</taxon>
        <taxon>Alveolata</taxon>
        <taxon>Ciliophora</taxon>
        <taxon>Postciliodesmatophora</taxon>
        <taxon>Heterotrichea</taxon>
        <taxon>Heterotrichida</taxon>
        <taxon>Stentoridae</taxon>
        <taxon>Stentor</taxon>
    </lineage>
</organism>
<evidence type="ECO:0000313" key="1">
    <source>
        <dbReference type="EMBL" id="OMJ65241.1"/>
    </source>
</evidence>
<dbReference type="EMBL" id="MPUH01002306">
    <property type="protein sequence ID" value="OMJ65241.1"/>
    <property type="molecule type" value="Genomic_DNA"/>
</dbReference>
<keyword evidence="2" id="KW-1185">Reference proteome</keyword>
<evidence type="ECO:0000313" key="2">
    <source>
        <dbReference type="Proteomes" id="UP000187209"/>
    </source>
</evidence>
<proteinExistence type="predicted"/>
<sequence>MISIEFVALKLNRAREVRISIVYNEISEILFMDPNTSIDFEIDWRNVNNPIKFSYHIFDRISQIGEGLVDLSNILYLFDKNILRDHPMVFLMNEKFPEYEITLKIILRCPKSRISYMENVKNYIKSNIIKNVVLDQNNLFENIETSVSSIVDNQISNEPTPGKTSALLLCLYNKICFYFACSKAGHVSTDMEVYDYNRNRIYRK</sequence>
<protein>
    <submittedName>
        <fullName evidence="1">Uncharacterized protein</fullName>
    </submittedName>
</protein>
<reference evidence="1 2" key="1">
    <citation type="submission" date="2016-11" db="EMBL/GenBank/DDBJ databases">
        <title>The macronuclear genome of Stentor coeruleus: a giant cell with tiny introns.</title>
        <authorList>
            <person name="Slabodnick M."/>
            <person name="Ruby J.G."/>
            <person name="Reiff S.B."/>
            <person name="Swart E.C."/>
            <person name="Gosai S."/>
            <person name="Prabakaran S."/>
            <person name="Witkowska E."/>
            <person name="Larue G.E."/>
            <person name="Fisher S."/>
            <person name="Freeman R.M."/>
            <person name="Gunawardena J."/>
            <person name="Chu W."/>
            <person name="Stover N.A."/>
            <person name="Gregory B.D."/>
            <person name="Nowacki M."/>
            <person name="Derisi J."/>
            <person name="Roy S.W."/>
            <person name="Marshall W.F."/>
            <person name="Sood P."/>
        </authorList>
    </citation>
    <scope>NUCLEOTIDE SEQUENCE [LARGE SCALE GENOMIC DNA]</scope>
    <source>
        <strain evidence="1">WM001</strain>
    </source>
</reference>
<name>A0A1R2AL48_9CILI</name>
<dbReference type="AlphaFoldDB" id="A0A1R2AL48"/>
<dbReference type="Proteomes" id="UP000187209">
    <property type="component" value="Unassembled WGS sequence"/>
</dbReference>
<accession>A0A1R2AL48</accession>
<comment type="caution">
    <text evidence="1">The sequence shown here is derived from an EMBL/GenBank/DDBJ whole genome shotgun (WGS) entry which is preliminary data.</text>
</comment>